<evidence type="ECO:0000313" key="3">
    <source>
        <dbReference type="Proteomes" id="UP000287033"/>
    </source>
</evidence>
<dbReference type="AlphaFoldDB" id="A0A401RM72"/>
<comment type="caution">
    <text evidence="2">The sequence shown here is derived from an EMBL/GenBank/DDBJ whole genome shotgun (WGS) entry which is preliminary data.</text>
</comment>
<evidence type="ECO:0000256" key="1">
    <source>
        <dbReference type="SAM" id="MobiDB-lite"/>
    </source>
</evidence>
<sequence length="118" mass="13218">MTFARPRPFQPRASHSQPPSPGTRPSASNRVRSGPATRLRSARREGGVPCTRMRLGRPSRRCAGHPHARRLSHRPNAVYPHAYRASQPPGNRMRRAGFSEGEKQEDQEAVGGTWCKHF</sequence>
<dbReference type="EMBL" id="BEZZ01003232">
    <property type="protein sequence ID" value="GCC19238.1"/>
    <property type="molecule type" value="Genomic_DNA"/>
</dbReference>
<proteinExistence type="predicted"/>
<keyword evidence="3" id="KW-1185">Reference proteome</keyword>
<feature type="region of interest" description="Disordered" evidence="1">
    <location>
        <begin position="1"/>
        <end position="118"/>
    </location>
</feature>
<dbReference type="Proteomes" id="UP000287033">
    <property type="component" value="Unassembled WGS sequence"/>
</dbReference>
<evidence type="ECO:0000313" key="2">
    <source>
        <dbReference type="EMBL" id="GCC19238.1"/>
    </source>
</evidence>
<organism evidence="2 3">
    <name type="scientific">Chiloscyllium punctatum</name>
    <name type="common">Brownbanded bambooshark</name>
    <name type="synonym">Hemiscyllium punctatum</name>
    <dbReference type="NCBI Taxonomy" id="137246"/>
    <lineage>
        <taxon>Eukaryota</taxon>
        <taxon>Metazoa</taxon>
        <taxon>Chordata</taxon>
        <taxon>Craniata</taxon>
        <taxon>Vertebrata</taxon>
        <taxon>Chondrichthyes</taxon>
        <taxon>Elasmobranchii</taxon>
        <taxon>Galeomorphii</taxon>
        <taxon>Galeoidea</taxon>
        <taxon>Orectolobiformes</taxon>
        <taxon>Hemiscylliidae</taxon>
        <taxon>Chiloscyllium</taxon>
    </lineage>
</organism>
<accession>A0A401RM72</accession>
<gene>
    <name evidence="2" type="ORF">chiPu_0021012</name>
</gene>
<protein>
    <submittedName>
        <fullName evidence="2">Uncharacterized protein</fullName>
    </submittedName>
</protein>
<feature type="compositionally biased region" description="Basic residues" evidence="1">
    <location>
        <begin position="54"/>
        <end position="73"/>
    </location>
</feature>
<reference evidence="2 3" key="1">
    <citation type="journal article" date="2018" name="Nat. Ecol. Evol.">
        <title>Shark genomes provide insights into elasmobranch evolution and the origin of vertebrates.</title>
        <authorList>
            <person name="Hara Y"/>
            <person name="Yamaguchi K"/>
            <person name="Onimaru K"/>
            <person name="Kadota M"/>
            <person name="Koyanagi M"/>
            <person name="Keeley SD"/>
            <person name="Tatsumi K"/>
            <person name="Tanaka K"/>
            <person name="Motone F"/>
            <person name="Kageyama Y"/>
            <person name="Nozu R"/>
            <person name="Adachi N"/>
            <person name="Nishimura O"/>
            <person name="Nakagawa R"/>
            <person name="Tanegashima C"/>
            <person name="Kiyatake I"/>
            <person name="Matsumoto R"/>
            <person name="Murakumo K"/>
            <person name="Nishida K"/>
            <person name="Terakita A"/>
            <person name="Kuratani S"/>
            <person name="Sato K"/>
            <person name="Hyodo S Kuraku.S."/>
        </authorList>
    </citation>
    <scope>NUCLEOTIDE SEQUENCE [LARGE SCALE GENOMIC DNA]</scope>
</reference>
<name>A0A401RM72_CHIPU</name>
<feature type="compositionally biased region" description="Polar residues" evidence="1">
    <location>
        <begin position="13"/>
        <end position="31"/>
    </location>
</feature>